<dbReference type="Proteomes" id="UP000019471">
    <property type="component" value="Unassembled WGS sequence"/>
</dbReference>
<proteinExistence type="predicted"/>
<organism evidence="2 3">
    <name type="scientific">Cladophialophora psammophila CBS 110553</name>
    <dbReference type="NCBI Taxonomy" id="1182543"/>
    <lineage>
        <taxon>Eukaryota</taxon>
        <taxon>Fungi</taxon>
        <taxon>Dikarya</taxon>
        <taxon>Ascomycota</taxon>
        <taxon>Pezizomycotina</taxon>
        <taxon>Eurotiomycetes</taxon>
        <taxon>Chaetothyriomycetidae</taxon>
        <taxon>Chaetothyriales</taxon>
        <taxon>Herpotrichiellaceae</taxon>
        <taxon>Cladophialophora</taxon>
    </lineage>
</organism>
<feature type="domain" description="C2H2-type" evidence="1">
    <location>
        <begin position="85"/>
        <end position="113"/>
    </location>
</feature>
<dbReference type="RefSeq" id="XP_007751802.1">
    <property type="nucleotide sequence ID" value="XM_007753612.1"/>
</dbReference>
<dbReference type="InterPro" id="IPR051061">
    <property type="entry name" value="Zinc_finger_trans_reg"/>
</dbReference>
<comment type="caution">
    <text evidence="2">The sequence shown here is derived from an EMBL/GenBank/DDBJ whole genome shotgun (WGS) entry which is preliminary data.</text>
</comment>
<name>W9VDY6_9EURO</name>
<dbReference type="SMART" id="SM00355">
    <property type="entry name" value="ZnF_C2H2"/>
    <property type="match status" value="2"/>
</dbReference>
<dbReference type="GO" id="GO:0006357">
    <property type="term" value="P:regulation of transcription by RNA polymerase II"/>
    <property type="evidence" value="ECO:0007669"/>
    <property type="project" value="TreeGrafter"/>
</dbReference>
<dbReference type="HOGENOM" id="CLU_956467_0_0_1"/>
<reference evidence="2 3" key="1">
    <citation type="submission" date="2013-03" db="EMBL/GenBank/DDBJ databases">
        <title>The Genome Sequence of Cladophialophora psammophila CBS 110553.</title>
        <authorList>
            <consortium name="The Broad Institute Genomics Platform"/>
            <person name="Cuomo C."/>
            <person name="de Hoog S."/>
            <person name="Gorbushina A."/>
            <person name="Walker B."/>
            <person name="Young S.K."/>
            <person name="Zeng Q."/>
            <person name="Gargeya S."/>
            <person name="Fitzgerald M."/>
            <person name="Haas B."/>
            <person name="Abouelleil A."/>
            <person name="Allen A.W."/>
            <person name="Alvarado L."/>
            <person name="Arachchi H.M."/>
            <person name="Berlin A.M."/>
            <person name="Chapman S.B."/>
            <person name="Gainer-Dewar J."/>
            <person name="Goldberg J."/>
            <person name="Griggs A."/>
            <person name="Gujja S."/>
            <person name="Hansen M."/>
            <person name="Howarth C."/>
            <person name="Imamovic A."/>
            <person name="Ireland A."/>
            <person name="Larimer J."/>
            <person name="McCowan C."/>
            <person name="Murphy C."/>
            <person name="Pearson M."/>
            <person name="Poon T.W."/>
            <person name="Priest M."/>
            <person name="Roberts A."/>
            <person name="Saif S."/>
            <person name="Shea T."/>
            <person name="Sisk P."/>
            <person name="Sykes S."/>
            <person name="Wortman J."/>
            <person name="Nusbaum C."/>
            <person name="Birren B."/>
        </authorList>
    </citation>
    <scope>NUCLEOTIDE SEQUENCE [LARGE SCALE GENOMIC DNA]</scope>
    <source>
        <strain evidence="2 3">CBS 110553</strain>
    </source>
</reference>
<dbReference type="AlphaFoldDB" id="W9VDY6"/>
<dbReference type="Pfam" id="PF26177">
    <property type="entry name" value="zf_C2H2_17_1st"/>
    <property type="match status" value="1"/>
</dbReference>
<dbReference type="Gene3D" id="3.30.160.60">
    <property type="entry name" value="Classic Zinc Finger"/>
    <property type="match status" value="1"/>
</dbReference>
<evidence type="ECO:0000313" key="2">
    <source>
        <dbReference type="EMBL" id="EXJ53688.1"/>
    </source>
</evidence>
<dbReference type="InterPro" id="IPR013087">
    <property type="entry name" value="Znf_C2H2_type"/>
</dbReference>
<accession>W9VDY6</accession>
<gene>
    <name evidence="2" type="ORF">A1O5_13043</name>
</gene>
<dbReference type="GO" id="GO:0005634">
    <property type="term" value="C:nucleus"/>
    <property type="evidence" value="ECO:0007669"/>
    <property type="project" value="TreeGrafter"/>
</dbReference>
<dbReference type="PANTHER" id="PTHR46179">
    <property type="entry name" value="ZINC FINGER PROTEIN"/>
    <property type="match status" value="1"/>
</dbReference>
<dbReference type="GeneID" id="19197729"/>
<keyword evidence="3" id="KW-1185">Reference proteome</keyword>
<dbReference type="EMBL" id="AMGX01000041">
    <property type="protein sequence ID" value="EXJ53688.1"/>
    <property type="molecule type" value="Genomic_DNA"/>
</dbReference>
<evidence type="ECO:0000259" key="1">
    <source>
        <dbReference type="SMART" id="SM00355"/>
    </source>
</evidence>
<dbReference type="OrthoDB" id="5305647at2759"/>
<protein>
    <recommendedName>
        <fullName evidence="1">C2H2-type domain-containing protein</fullName>
    </recommendedName>
</protein>
<sequence length="291" mass="34074">MTPRTLNGLPVDEHGEFYFPVDEHGQYYWESRTFKLISDWRRHLNKHERPYKCHEPGCELPGFERKAGLIRHQREVHNLHLSISFSCPFLDCERSWRPFSRKQTLDRHLQKCHGSMPKRNLSAPWMPPLDPAGVTASTEGAVGYQSPVEVMTQGEFGQQFHVEAATGQENHPIWQTGEELRRRQYIFELEDSIGQLAQAMTPTSFQVLTEDTPTVMDPSQRVCWTGQWDLSDNTSATNWDFTDFEASFPCPQILHFYQPSPYETTNSLWTEGEWTEQFMRDRIEWAFRQSQ</sequence>
<evidence type="ECO:0000313" key="3">
    <source>
        <dbReference type="Proteomes" id="UP000019471"/>
    </source>
</evidence>
<feature type="domain" description="C2H2-type" evidence="1">
    <location>
        <begin position="51"/>
        <end position="77"/>
    </location>
</feature>
<dbReference type="InterPro" id="IPR059009">
    <property type="entry name" value="Znf_C2H2_17_1st"/>
</dbReference>
<dbReference type="PANTHER" id="PTHR46179:SF24">
    <property type="entry name" value="C2H2-TYPE DOMAIN-CONTAINING PROTEIN"/>
    <property type="match status" value="1"/>
</dbReference>